<evidence type="ECO:0000313" key="3">
    <source>
        <dbReference type="Proteomes" id="UP000001999"/>
    </source>
</evidence>
<dbReference type="GO" id="GO:0008270">
    <property type="term" value="F:zinc ion binding"/>
    <property type="evidence" value="ECO:0007669"/>
    <property type="project" value="InterPro"/>
</dbReference>
<dbReference type="KEGG" id="vg:5309170"/>
<dbReference type="GO" id="GO:0006355">
    <property type="term" value="P:regulation of DNA-templated transcription"/>
    <property type="evidence" value="ECO:0007669"/>
    <property type="project" value="InterPro"/>
</dbReference>
<dbReference type="InterPro" id="IPR041920">
    <property type="entry name" value="ROS/MUCR_sf"/>
</dbReference>
<proteinExistence type="predicted"/>
<evidence type="ECO:0000313" key="2">
    <source>
        <dbReference type="EMBL" id="ABR10498.1"/>
    </source>
</evidence>
<reference evidence="2 3" key="1">
    <citation type="submission" date="2007-04" db="EMBL/GenBank/DDBJ databases">
        <title>Isolation, characterization and complete nucleotide sequence of a novel temperate bacteriophage Min1, isolated from the nematode pathogen Microbacterium nematophilum.</title>
        <authorList>
            <person name="Akimkina T.V."/>
            <person name="Venien-Bryan C."/>
            <person name="Hodgkin J.A."/>
        </authorList>
    </citation>
    <scope>NUCLEOTIDE SEQUENCE [LARGE SCALE GENOMIC DNA]</scope>
</reference>
<dbReference type="InterPro" id="IPR008807">
    <property type="entry name" value="ROS_MUCR"/>
</dbReference>
<dbReference type="GO" id="GO:0003677">
    <property type="term" value="F:DNA binding"/>
    <property type="evidence" value="ECO:0007669"/>
    <property type="project" value="InterPro"/>
</dbReference>
<dbReference type="RefSeq" id="YP_001294826.1">
    <property type="nucleotide sequence ID" value="NC_009603.1"/>
</dbReference>
<dbReference type="Proteomes" id="UP000001999">
    <property type="component" value="Segment"/>
</dbReference>
<sequence>MILPPYGSPIDEGRYGILDRDDDGRPLCHVCGDARDQLATHARQTHGITAAEYRDRYGLGATTRLVSTAASARMRAAWDRHADQHLAALDEHRDPAAAAARSRAHTKDAPWAPEVRARRQQTGRATRTPDLTPEQVATLGDGVDLQAWADAARALLSRGASQMAIARACDIAPATVAQRLRRYPPHRP</sequence>
<protein>
    <recommendedName>
        <fullName evidence="4">MucR family transcriptional regulator</fullName>
    </recommendedName>
</protein>
<dbReference type="Pfam" id="PF05443">
    <property type="entry name" value="ROS_MUCR"/>
    <property type="match status" value="1"/>
</dbReference>
<dbReference type="GeneID" id="5309170"/>
<dbReference type="EMBL" id="EF579802">
    <property type="protein sequence ID" value="ABR10498.1"/>
    <property type="molecule type" value="Genomic_DNA"/>
</dbReference>
<evidence type="ECO:0000256" key="1">
    <source>
        <dbReference type="SAM" id="MobiDB-lite"/>
    </source>
</evidence>
<organism evidence="2 3">
    <name type="scientific">Microbacterium phage Min1</name>
    <dbReference type="NCBI Taxonomy" id="446529"/>
    <lineage>
        <taxon>Viruses</taxon>
        <taxon>Duplodnaviria</taxon>
        <taxon>Heunggongvirae</taxon>
        <taxon>Uroviricota</taxon>
        <taxon>Caudoviricetes</taxon>
        <taxon>Minunavirus</taxon>
        <taxon>Minunavirus Min1</taxon>
    </lineage>
</organism>
<accession>A6N224</accession>
<dbReference type="Gene3D" id="1.10.10.1550">
    <property type="entry name" value="ROS/MUCR transcriptional regulator protein"/>
    <property type="match status" value="1"/>
</dbReference>
<feature type="region of interest" description="Disordered" evidence="1">
    <location>
        <begin position="94"/>
        <end position="134"/>
    </location>
</feature>
<name>A6N224_9CAUD</name>
<evidence type="ECO:0008006" key="4">
    <source>
        <dbReference type="Google" id="ProtNLM"/>
    </source>
</evidence>
<keyword evidence="3" id="KW-1185">Reference proteome</keyword>